<evidence type="ECO:0000313" key="3">
    <source>
        <dbReference type="Proteomes" id="UP000602124"/>
    </source>
</evidence>
<proteinExistence type="predicted"/>
<feature type="domain" description="HTH cro/C1-type" evidence="1">
    <location>
        <begin position="6"/>
        <end position="60"/>
    </location>
</feature>
<dbReference type="GO" id="GO:0003677">
    <property type="term" value="F:DNA binding"/>
    <property type="evidence" value="ECO:0007669"/>
    <property type="project" value="InterPro"/>
</dbReference>
<dbReference type="Proteomes" id="UP000602124">
    <property type="component" value="Unassembled WGS sequence"/>
</dbReference>
<sequence length="245" mass="26824">MFERSLRDWRTRRGMSQMALALAADVSPRHLSFLESARARPSATMVMRLSEALDLPLRERNGLLVAAGFAPQFSDSDWLSPQMAEVRQAAQLLLAAHSPSPALVLDAAFNILEANEGAFALIGGRPAERSALNLADLVFTPGPVRAAIVNWDEVAGYLMHRLREGTRRRGPESAVARVLTRARRQEGGASLEGAHAAYRSSVLLPLDFRIDGKVTRWFTTVTSFGGPQDAPVEEITIEQFHPVAN</sequence>
<dbReference type="AlphaFoldDB" id="A0A934MKR2"/>
<evidence type="ECO:0000313" key="2">
    <source>
        <dbReference type="EMBL" id="MBJ3785418.1"/>
    </source>
</evidence>
<dbReference type="Gene3D" id="1.10.260.40">
    <property type="entry name" value="lambda repressor-like DNA-binding domains"/>
    <property type="match status" value="1"/>
</dbReference>
<organism evidence="2 3">
    <name type="scientific">Devosia sediminis</name>
    <dbReference type="NCBI Taxonomy" id="2798801"/>
    <lineage>
        <taxon>Bacteria</taxon>
        <taxon>Pseudomonadati</taxon>
        <taxon>Pseudomonadota</taxon>
        <taxon>Alphaproteobacteria</taxon>
        <taxon>Hyphomicrobiales</taxon>
        <taxon>Devosiaceae</taxon>
        <taxon>Devosia</taxon>
    </lineage>
</organism>
<protein>
    <submittedName>
        <fullName evidence="2">Helix-turn-helix domain-containing protein</fullName>
    </submittedName>
</protein>
<dbReference type="PANTHER" id="PTHR35010">
    <property type="entry name" value="BLL4672 PROTEIN-RELATED"/>
    <property type="match status" value="1"/>
</dbReference>
<dbReference type="InterPro" id="IPR041413">
    <property type="entry name" value="MLTR_LBD"/>
</dbReference>
<dbReference type="Gene3D" id="3.30.450.180">
    <property type="match status" value="1"/>
</dbReference>
<dbReference type="Pfam" id="PF17765">
    <property type="entry name" value="MLTR_LBD"/>
    <property type="match status" value="1"/>
</dbReference>
<dbReference type="EMBL" id="JAEKMH010000002">
    <property type="protein sequence ID" value="MBJ3785418.1"/>
    <property type="molecule type" value="Genomic_DNA"/>
</dbReference>
<dbReference type="PROSITE" id="PS50943">
    <property type="entry name" value="HTH_CROC1"/>
    <property type="match status" value="1"/>
</dbReference>
<keyword evidence="3" id="KW-1185">Reference proteome</keyword>
<accession>A0A934MKR2</accession>
<gene>
    <name evidence="2" type="ORF">JEQ47_11845</name>
</gene>
<dbReference type="PANTHER" id="PTHR35010:SF4">
    <property type="entry name" value="BLL5781 PROTEIN"/>
    <property type="match status" value="1"/>
</dbReference>
<reference evidence="2" key="1">
    <citation type="submission" date="2020-12" db="EMBL/GenBank/DDBJ databases">
        <title>Devosia sp. MSA67 isolated from Mo River.</title>
        <authorList>
            <person name="Ma F."/>
            <person name="Zi Z."/>
        </authorList>
    </citation>
    <scope>NUCLEOTIDE SEQUENCE</scope>
    <source>
        <strain evidence="2">MSA67</strain>
    </source>
</reference>
<dbReference type="SMART" id="SM00530">
    <property type="entry name" value="HTH_XRE"/>
    <property type="match status" value="1"/>
</dbReference>
<dbReference type="InterPro" id="IPR010982">
    <property type="entry name" value="Lambda_DNA-bd_dom_sf"/>
</dbReference>
<comment type="caution">
    <text evidence="2">The sequence shown here is derived from an EMBL/GenBank/DDBJ whole genome shotgun (WGS) entry which is preliminary data.</text>
</comment>
<name>A0A934MKR2_9HYPH</name>
<evidence type="ECO:0000259" key="1">
    <source>
        <dbReference type="PROSITE" id="PS50943"/>
    </source>
</evidence>
<dbReference type="RefSeq" id="WP_198876597.1">
    <property type="nucleotide sequence ID" value="NZ_JAEKMH010000002.1"/>
</dbReference>
<dbReference type="CDD" id="cd00093">
    <property type="entry name" value="HTH_XRE"/>
    <property type="match status" value="1"/>
</dbReference>
<dbReference type="SUPFAM" id="SSF47413">
    <property type="entry name" value="lambda repressor-like DNA-binding domains"/>
    <property type="match status" value="1"/>
</dbReference>
<dbReference type="Pfam" id="PF01381">
    <property type="entry name" value="HTH_3"/>
    <property type="match status" value="1"/>
</dbReference>
<dbReference type="InterPro" id="IPR001387">
    <property type="entry name" value="Cro/C1-type_HTH"/>
</dbReference>